<feature type="domain" description="C-type lectin" evidence="6">
    <location>
        <begin position="75"/>
        <end position="193"/>
    </location>
</feature>
<keyword evidence="4" id="KW-0472">Membrane</keyword>
<evidence type="ECO:0000259" key="6">
    <source>
        <dbReference type="PROSITE" id="PS50041"/>
    </source>
</evidence>
<dbReference type="GO" id="GO:0042269">
    <property type="term" value="P:regulation of natural killer cell mediated cytotoxicity"/>
    <property type="evidence" value="ECO:0007669"/>
    <property type="project" value="TreeGrafter"/>
</dbReference>
<evidence type="ECO:0000313" key="8">
    <source>
        <dbReference type="Proteomes" id="UP000694392"/>
    </source>
</evidence>
<name>A0A8D0H7P6_SPHPU</name>
<dbReference type="InterPro" id="IPR051527">
    <property type="entry name" value="KLR_subfamily_B"/>
</dbReference>
<dbReference type="Proteomes" id="UP000694392">
    <property type="component" value="Unplaced"/>
</dbReference>
<accession>A0A8D0H7P6</accession>
<organism evidence="7 8">
    <name type="scientific">Sphenodon punctatus</name>
    <name type="common">Tuatara</name>
    <name type="synonym">Hatteria punctata</name>
    <dbReference type="NCBI Taxonomy" id="8508"/>
    <lineage>
        <taxon>Eukaryota</taxon>
        <taxon>Metazoa</taxon>
        <taxon>Chordata</taxon>
        <taxon>Craniata</taxon>
        <taxon>Vertebrata</taxon>
        <taxon>Euteleostomi</taxon>
        <taxon>Lepidosauria</taxon>
        <taxon>Sphenodontia</taxon>
        <taxon>Sphenodontidae</taxon>
        <taxon>Sphenodon</taxon>
    </lineage>
</organism>
<keyword evidence="2" id="KW-0430">Lectin</keyword>
<proteinExistence type="predicted"/>
<dbReference type="CDD" id="cd03593">
    <property type="entry name" value="CLECT_NK_receptors_like"/>
    <property type="match status" value="1"/>
</dbReference>
<dbReference type="InterPro" id="IPR001304">
    <property type="entry name" value="C-type_lectin-like"/>
</dbReference>
<comment type="subcellular location">
    <subcellularLocation>
        <location evidence="1">Membrane</location>
        <topology evidence="1">Single-pass type II membrane protein</topology>
    </subcellularLocation>
</comment>
<dbReference type="SMART" id="SM00034">
    <property type="entry name" value="CLECT"/>
    <property type="match status" value="1"/>
</dbReference>
<dbReference type="PROSITE" id="PS50041">
    <property type="entry name" value="C_TYPE_LECTIN_2"/>
    <property type="match status" value="1"/>
</dbReference>
<dbReference type="InterPro" id="IPR016187">
    <property type="entry name" value="CTDL_fold"/>
</dbReference>
<dbReference type="SUPFAM" id="SSF56436">
    <property type="entry name" value="C-type lectin-like"/>
    <property type="match status" value="1"/>
</dbReference>
<dbReference type="GO" id="GO:0009986">
    <property type="term" value="C:cell surface"/>
    <property type="evidence" value="ECO:0007669"/>
    <property type="project" value="TreeGrafter"/>
</dbReference>
<dbReference type="InterPro" id="IPR033992">
    <property type="entry name" value="NKR-like_CTLD"/>
</dbReference>
<dbReference type="InterPro" id="IPR016186">
    <property type="entry name" value="C-type_lectin-like/link_sf"/>
</dbReference>
<keyword evidence="4" id="KW-1133">Transmembrane helix</keyword>
<dbReference type="OMA" id="ASFRWIG"/>
<evidence type="ECO:0000256" key="2">
    <source>
        <dbReference type="ARBA" id="ARBA00022734"/>
    </source>
</evidence>
<dbReference type="GeneTree" id="ENSGT00940000163123"/>
<dbReference type="AlphaFoldDB" id="A0A8D0H7P6"/>
<keyword evidence="8" id="KW-1185">Reference proteome</keyword>
<evidence type="ECO:0000256" key="4">
    <source>
        <dbReference type="ARBA" id="ARBA00022989"/>
    </source>
</evidence>
<protein>
    <recommendedName>
        <fullName evidence="6">C-type lectin domain-containing protein</fullName>
    </recommendedName>
</protein>
<evidence type="ECO:0000256" key="5">
    <source>
        <dbReference type="ARBA" id="ARBA00023157"/>
    </source>
</evidence>
<dbReference type="Pfam" id="PF00059">
    <property type="entry name" value="Lectin_C"/>
    <property type="match status" value="1"/>
</dbReference>
<evidence type="ECO:0000256" key="3">
    <source>
        <dbReference type="ARBA" id="ARBA00022968"/>
    </source>
</evidence>
<keyword evidence="5" id="KW-1015">Disulfide bond</keyword>
<dbReference type="Gene3D" id="3.10.100.10">
    <property type="entry name" value="Mannose-Binding Protein A, subunit A"/>
    <property type="match status" value="1"/>
</dbReference>
<dbReference type="PANTHER" id="PTHR46784">
    <property type="entry name" value="KILLER CELL LECTIN-LIKE RECEPTOR SUBFAMILY B MEMBER 1"/>
    <property type="match status" value="1"/>
</dbReference>
<dbReference type="PANTHER" id="PTHR46784:SF1">
    <property type="entry name" value="KILLER CELL LECTIN-LIKE RECEPTOR SUBFAMILY B MEMBER 1"/>
    <property type="match status" value="1"/>
</dbReference>
<reference evidence="7" key="2">
    <citation type="submission" date="2025-09" db="UniProtKB">
        <authorList>
            <consortium name="Ensembl"/>
        </authorList>
    </citation>
    <scope>IDENTIFICATION</scope>
</reference>
<keyword evidence="3" id="KW-0735">Signal-anchor</keyword>
<reference evidence="7" key="1">
    <citation type="submission" date="2025-08" db="UniProtKB">
        <authorList>
            <consortium name="Ensembl"/>
        </authorList>
    </citation>
    <scope>IDENTIFICATION</scope>
</reference>
<dbReference type="Ensembl" id="ENSSPUT00000017984.1">
    <property type="protein sequence ID" value="ENSSPUP00000016883.1"/>
    <property type="gene ID" value="ENSSPUG00000013057.1"/>
</dbReference>
<dbReference type="GO" id="GO:0005886">
    <property type="term" value="C:plasma membrane"/>
    <property type="evidence" value="ECO:0007669"/>
    <property type="project" value="TreeGrafter"/>
</dbReference>
<dbReference type="GO" id="GO:0030246">
    <property type="term" value="F:carbohydrate binding"/>
    <property type="evidence" value="ECO:0007669"/>
    <property type="project" value="UniProtKB-KW"/>
</dbReference>
<keyword evidence="4" id="KW-0812">Transmembrane</keyword>
<evidence type="ECO:0000313" key="7">
    <source>
        <dbReference type="Ensembl" id="ENSSPUP00000016883.1"/>
    </source>
</evidence>
<dbReference type="GO" id="GO:0038023">
    <property type="term" value="F:signaling receptor activity"/>
    <property type="evidence" value="ECO:0007669"/>
    <property type="project" value="TreeGrafter"/>
</dbReference>
<sequence length="208" mass="22909">MLQPCPPCHPGLGLAPFVENGFGILASESVGVISTRGCNPAPDRPRLMLCAAAVSAFPLPDGSECKLCPSDWLLHGDKCYWLSKESQVWVKSQEDCLEKGSQMLVIRTQKEMVKCKGGFKQEFIRNTTQERYLVWTGLTVKPPGRQWVWVDGSNLNLSLFPVKGSAEGSSCGVIKGDRIQSETCGGEYRWICQKEAALFTGGRRDPQL</sequence>
<evidence type="ECO:0000256" key="1">
    <source>
        <dbReference type="ARBA" id="ARBA00004606"/>
    </source>
</evidence>